<evidence type="ECO:0000313" key="8">
    <source>
        <dbReference type="EMBL" id="NYE95234.1"/>
    </source>
</evidence>
<feature type="compositionally biased region" description="Polar residues" evidence="7">
    <location>
        <begin position="22"/>
        <end position="31"/>
    </location>
</feature>
<dbReference type="FunFam" id="3.30.230.10:FF:000001">
    <property type="entry name" value="30S ribosomal protein S9"/>
    <property type="match status" value="1"/>
</dbReference>
<dbReference type="PANTHER" id="PTHR21569">
    <property type="entry name" value="RIBOSOMAL PROTEIN S9"/>
    <property type="match status" value="1"/>
</dbReference>
<reference evidence="8 9" key="1">
    <citation type="submission" date="2020-07" db="EMBL/GenBank/DDBJ databases">
        <title>Sequencing the genomes of 1000 actinobacteria strains.</title>
        <authorList>
            <person name="Klenk H.-P."/>
        </authorList>
    </citation>
    <scope>NUCLEOTIDE SEQUENCE [LARGE SCALE GENOMIC DNA]</scope>
    <source>
        <strain evidence="8 9">DSM 102047</strain>
    </source>
</reference>
<name>A0A7Y9LTD4_9MICC</name>
<keyword evidence="9" id="KW-1185">Reference proteome</keyword>
<evidence type="ECO:0000256" key="4">
    <source>
        <dbReference type="ARBA" id="ARBA00035259"/>
    </source>
</evidence>
<organism evidence="8 9">
    <name type="scientific">Psychromicrobium silvestre</name>
    <dbReference type="NCBI Taxonomy" id="1645614"/>
    <lineage>
        <taxon>Bacteria</taxon>
        <taxon>Bacillati</taxon>
        <taxon>Actinomycetota</taxon>
        <taxon>Actinomycetes</taxon>
        <taxon>Micrococcales</taxon>
        <taxon>Micrococcaceae</taxon>
        <taxon>Psychromicrobium</taxon>
    </lineage>
</organism>
<dbReference type="InterPro" id="IPR023035">
    <property type="entry name" value="Ribosomal_uS9_bac/plastid"/>
</dbReference>
<dbReference type="RefSeq" id="WP_179388901.1">
    <property type="nucleotide sequence ID" value="NZ_JACBYQ010000001.1"/>
</dbReference>
<comment type="caution">
    <text evidence="8">The sequence shown here is derived from an EMBL/GenBank/DDBJ whole genome shotgun (WGS) entry which is preliminary data.</text>
</comment>
<feature type="region of interest" description="Disordered" evidence="7">
    <location>
        <begin position="1"/>
        <end position="50"/>
    </location>
</feature>
<evidence type="ECO:0000256" key="6">
    <source>
        <dbReference type="RuleBase" id="RU003815"/>
    </source>
</evidence>
<evidence type="ECO:0000256" key="3">
    <source>
        <dbReference type="ARBA" id="ARBA00023274"/>
    </source>
</evidence>
<dbReference type="PROSITE" id="PS00360">
    <property type="entry name" value="RIBOSOMAL_S9"/>
    <property type="match status" value="1"/>
</dbReference>
<dbReference type="AlphaFoldDB" id="A0A7Y9LTD4"/>
<accession>A0A7Y9LTD4</accession>
<dbReference type="PANTHER" id="PTHR21569:SF1">
    <property type="entry name" value="SMALL RIBOSOMAL SUBUNIT PROTEIN US9M"/>
    <property type="match status" value="1"/>
</dbReference>
<evidence type="ECO:0000256" key="7">
    <source>
        <dbReference type="SAM" id="MobiDB-lite"/>
    </source>
</evidence>
<dbReference type="SUPFAM" id="SSF54211">
    <property type="entry name" value="Ribosomal protein S5 domain 2-like"/>
    <property type="match status" value="1"/>
</dbReference>
<dbReference type="Proteomes" id="UP000521748">
    <property type="component" value="Unassembled WGS sequence"/>
</dbReference>
<keyword evidence="3 5" id="KW-0687">Ribonucleoprotein</keyword>
<evidence type="ECO:0000256" key="5">
    <source>
        <dbReference type="HAMAP-Rule" id="MF_00532"/>
    </source>
</evidence>
<dbReference type="GO" id="GO:0005737">
    <property type="term" value="C:cytoplasm"/>
    <property type="evidence" value="ECO:0007669"/>
    <property type="project" value="UniProtKB-ARBA"/>
</dbReference>
<dbReference type="InterPro" id="IPR020574">
    <property type="entry name" value="Ribosomal_uS9_CS"/>
</dbReference>
<comment type="similarity">
    <text evidence="1 5 6">Belongs to the universal ribosomal protein uS9 family.</text>
</comment>
<dbReference type="InterPro" id="IPR020568">
    <property type="entry name" value="Ribosomal_Su5_D2-typ_SF"/>
</dbReference>
<protein>
    <recommendedName>
        <fullName evidence="4 5">Small ribosomal subunit protein uS9</fullName>
    </recommendedName>
</protein>
<dbReference type="GO" id="GO:0003723">
    <property type="term" value="F:RNA binding"/>
    <property type="evidence" value="ECO:0007669"/>
    <property type="project" value="TreeGrafter"/>
</dbReference>
<dbReference type="Pfam" id="PF00380">
    <property type="entry name" value="Ribosomal_S9"/>
    <property type="match status" value="1"/>
</dbReference>
<dbReference type="GO" id="GO:0006412">
    <property type="term" value="P:translation"/>
    <property type="evidence" value="ECO:0007669"/>
    <property type="project" value="UniProtKB-UniRule"/>
</dbReference>
<gene>
    <name evidence="5" type="primary">rpsI</name>
    <name evidence="8" type="ORF">FHU41_001455</name>
</gene>
<dbReference type="EMBL" id="JACBYQ010000001">
    <property type="protein sequence ID" value="NYE95234.1"/>
    <property type="molecule type" value="Genomic_DNA"/>
</dbReference>
<dbReference type="HAMAP" id="MF_00532_B">
    <property type="entry name" value="Ribosomal_uS9_B"/>
    <property type="match status" value="1"/>
</dbReference>
<keyword evidence="2 5" id="KW-0689">Ribosomal protein</keyword>
<evidence type="ECO:0000256" key="2">
    <source>
        <dbReference type="ARBA" id="ARBA00022980"/>
    </source>
</evidence>
<dbReference type="GO" id="GO:0003735">
    <property type="term" value="F:structural constituent of ribosome"/>
    <property type="evidence" value="ECO:0007669"/>
    <property type="project" value="InterPro"/>
</dbReference>
<dbReference type="GO" id="GO:0015935">
    <property type="term" value="C:small ribosomal subunit"/>
    <property type="evidence" value="ECO:0007669"/>
    <property type="project" value="TreeGrafter"/>
</dbReference>
<dbReference type="InterPro" id="IPR000754">
    <property type="entry name" value="Ribosomal_uS9"/>
</dbReference>
<sequence>MAQNTEELNTEVAEAPEEEVLTSYTSESAGATESAPKKERPALTVPGSAVGRRKEAIARVRVVPGTGKWVVNGRELADYFPNKLHQQEVNEPFKILDLDGAYDVIARIHGGGPSGQAGALRLGVARSLNEIDEENNRPTLKKAGFLTRDARVIERKKAGLKKARKAPQYSKR</sequence>
<proteinExistence type="inferred from homology"/>
<dbReference type="NCBIfam" id="NF001099">
    <property type="entry name" value="PRK00132.1"/>
    <property type="match status" value="1"/>
</dbReference>
<evidence type="ECO:0000313" key="9">
    <source>
        <dbReference type="Proteomes" id="UP000521748"/>
    </source>
</evidence>
<dbReference type="InterPro" id="IPR014721">
    <property type="entry name" value="Ribsml_uS5_D2-typ_fold_subgr"/>
</dbReference>
<evidence type="ECO:0000256" key="1">
    <source>
        <dbReference type="ARBA" id="ARBA00005251"/>
    </source>
</evidence>
<dbReference type="Gene3D" id="3.30.230.10">
    <property type="match status" value="1"/>
</dbReference>